<feature type="transmembrane region" description="Helical" evidence="9">
    <location>
        <begin position="801"/>
        <end position="828"/>
    </location>
</feature>
<dbReference type="PANTHER" id="PTHR11629:SF63">
    <property type="entry name" value="V-TYPE PROTON ATPASE SUBUNIT A"/>
    <property type="match status" value="1"/>
</dbReference>
<keyword evidence="3 9" id="KW-0813">Transport</keyword>
<dbReference type="InterPro" id="IPR026028">
    <property type="entry name" value="V-type_ATPase_116kDa_su_euka"/>
</dbReference>
<proteinExistence type="inferred from homology"/>
<name>A0AA36G657_9BILA</name>
<protein>
    <recommendedName>
        <fullName evidence="9">V-type proton ATPase subunit a</fullName>
    </recommendedName>
</protein>
<feature type="transmembrane region" description="Helical" evidence="9">
    <location>
        <begin position="541"/>
        <end position="559"/>
    </location>
</feature>
<feature type="coiled-coil region" evidence="10">
    <location>
        <begin position="61"/>
        <end position="138"/>
    </location>
</feature>
<organism evidence="11 12">
    <name type="scientific">Mesorhabditis spiculigera</name>
    <dbReference type="NCBI Taxonomy" id="96644"/>
    <lineage>
        <taxon>Eukaryota</taxon>
        <taxon>Metazoa</taxon>
        <taxon>Ecdysozoa</taxon>
        <taxon>Nematoda</taxon>
        <taxon>Chromadorea</taxon>
        <taxon>Rhabditida</taxon>
        <taxon>Rhabditina</taxon>
        <taxon>Rhabditomorpha</taxon>
        <taxon>Rhabditoidea</taxon>
        <taxon>Rhabditidae</taxon>
        <taxon>Mesorhabditinae</taxon>
        <taxon>Mesorhabditis</taxon>
    </lineage>
</organism>
<dbReference type="PIRSF" id="PIRSF001293">
    <property type="entry name" value="ATP6V0A1"/>
    <property type="match status" value="1"/>
</dbReference>
<evidence type="ECO:0000256" key="1">
    <source>
        <dbReference type="ARBA" id="ARBA00004141"/>
    </source>
</evidence>
<comment type="subcellular location">
    <subcellularLocation>
        <location evidence="1">Membrane</location>
        <topology evidence="1">Multi-pass membrane protein</topology>
    </subcellularLocation>
</comment>
<evidence type="ECO:0000256" key="4">
    <source>
        <dbReference type="ARBA" id="ARBA00022692"/>
    </source>
</evidence>
<feature type="transmembrane region" description="Helical" evidence="9">
    <location>
        <begin position="414"/>
        <end position="438"/>
    </location>
</feature>
<gene>
    <name evidence="11" type="ORF">MSPICULIGERA_LOCUS17742</name>
</gene>
<comment type="similarity">
    <text evidence="2 9">Belongs to the V-ATPase 116 kDa subunit family.</text>
</comment>
<dbReference type="GO" id="GO:0051117">
    <property type="term" value="F:ATPase binding"/>
    <property type="evidence" value="ECO:0007669"/>
    <property type="project" value="TreeGrafter"/>
</dbReference>
<dbReference type="GO" id="GO:0007035">
    <property type="term" value="P:vacuolar acidification"/>
    <property type="evidence" value="ECO:0007669"/>
    <property type="project" value="TreeGrafter"/>
</dbReference>
<comment type="caution">
    <text evidence="11">The sequence shown here is derived from an EMBL/GenBank/DDBJ whole genome shotgun (WGS) entry which is preliminary data.</text>
</comment>
<keyword evidence="5 9" id="KW-0375">Hydrogen ion transport</keyword>
<dbReference type="GO" id="GO:0000220">
    <property type="term" value="C:vacuolar proton-transporting V-type ATPase, V0 domain"/>
    <property type="evidence" value="ECO:0007669"/>
    <property type="project" value="InterPro"/>
</dbReference>
<evidence type="ECO:0000256" key="6">
    <source>
        <dbReference type="ARBA" id="ARBA00022989"/>
    </source>
</evidence>
<evidence type="ECO:0000256" key="5">
    <source>
        <dbReference type="ARBA" id="ARBA00022781"/>
    </source>
</evidence>
<reference evidence="11" key="1">
    <citation type="submission" date="2023-06" db="EMBL/GenBank/DDBJ databases">
        <authorList>
            <person name="Delattre M."/>
        </authorList>
    </citation>
    <scope>NUCLEOTIDE SEQUENCE</scope>
    <source>
        <strain evidence="11">AF72</strain>
    </source>
</reference>
<evidence type="ECO:0000256" key="10">
    <source>
        <dbReference type="SAM" id="Coils"/>
    </source>
</evidence>
<evidence type="ECO:0000256" key="3">
    <source>
        <dbReference type="ARBA" id="ARBA00022448"/>
    </source>
</evidence>
<evidence type="ECO:0000313" key="12">
    <source>
        <dbReference type="Proteomes" id="UP001177023"/>
    </source>
</evidence>
<feature type="transmembrane region" description="Helical" evidence="9">
    <location>
        <begin position="579"/>
        <end position="599"/>
    </location>
</feature>
<accession>A0AA36G657</accession>
<sequence length="866" mass="99177">MDDSPPSSAEHRMIFRSEEMSLAQLYIQSDSAYNCVAELGELGLFQFRDLNPDVSSFQRKYVKEVRRCDEMERKLRFLETEIRKDYVPMLEARDDCPVPVPKEMMDLELTFDKLEAELRDVIRNEDTLKKNVNELTELKHVLRKAQLFFEENHDDQTAEATLIPLDISRDATAELSLLMQLNFVMGVIRRERFPAFERLLWRVCRGNVLIRQAELEDPGQCQITGETISNTVFIIFFQGDLLKLKIKKICEGFTATLYPCPNTAQERREMSIGVLTRIEDLKTVLGQTQDHRHRVLVSASKNVQLWLKKVRKMKAVYHSLNLFNLDGTQRCLVAEGWCPTDDLDKIRLALIRGTEASGSQVPSILHVVDAAENPPTYHKSNKYTKGFQNIVDSYGMASYREINPAPYTMITFPFLFAVMFGDMGHGLVMLMAGLFFIFTTFFNGRYVILLMGLFSIYTGFIYNDVFSKSMNILSSSAWKNSYSQRFLREHLTVEGQDRPYMLVPERAYNNLRGPYPYGVDPVWNLAETNKLSFLNSMKMKVSVILGVAQMAFGLLLSLYNHRYFKSDLDINFMFIPQALFLGCIFVYLCVQIIAKWVLFTAEPGYIFGIEYPGANCAPSLLIGLINMFMQKPRPSGFDTPACYLNFWYPGQDNVEFHLLVVALFQVPVMLFVKPILLWKRARNSSLDAPLNDVIDEAESVRVDIHQEDVEVIHAEELPPGSKANHTSHGHASSGPFDLGDVMVYQAIHTIEFVLGCVSHTASYLRLWALSLAHAQLSEVLWTMVFRHAFAFDGYTGAVLTYVLFFVFFFLSVGILVLMEGLSAFLHALRLHWVEFQSKFYGGHGYPFTPFRFRSVLEEAQKDDDQS</sequence>
<dbReference type="AlphaFoldDB" id="A0AA36G657"/>
<keyword evidence="12" id="KW-1185">Reference proteome</keyword>
<keyword evidence="8 9" id="KW-0472">Membrane</keyword>
<dbReference type="InterPro" id="IPR002490">
    <property type="entry name" value="V-ATPase_116kDa_su"/>
</dbReference>
<dbReference type="PANTHER" id="PTHR11629">
    <property type="entry name" value="VACUOLAR PROTON ATPASES"/>
    <property type="match status" value="1"/>
</dbReference>
<evidence type="ECO:0000313" key="11">
    <source>
        <dbReference type="EMBL" id="CAJ0579528.1"/>
    </source>
</evidence>
<evidence type="ECO:0000256" key="9">
    <source>
        <dbReference type="RuleBase" id="RU361189"/>
    </source>
</evidence>
<dbReference type="GO" id="GO:0005886">
    <property type="term" value="C:plasma membrane"/>
    <property type="evidence" value="ECO:0007669"/>
    <property type="project" value="TreeGrafter"/>
</dbReference>
<evidence type="ECO:0000256" key="7">
    <source>
        <dbReference type="ARBA" id="ARBA00023065"/>
    </source>
</evidence>
<evidence type="ECO:0000256" key="2">
    <source>
        <dbReference type="ARBA" id="ARBA00009904"/>
    </source>
</evidence>
<feature type="non-terminal residue" evidence="11">
    <location>
        <position position="1"/>
    </location>
</feature>
<keyword evidence="7 9" id="KW-0406">Ion transport</keyword>
<keyword evidence="6 9" id="KW-1133">Transmembrane helix</keyword>
<dbReference type="Proteomes" id="UP001177023">
    <property type="component" value="Unassembled WGS sequence"/>
</dbReference>
<evidence type="ECO:0000256" key="8">
    <source>
        <dbReference type="ARBA" id="ARBA00023136"/>
    </source>
</evidence>
<keyword evidence="10" id="KW-0175">Coiled coil</keyword>
<feature type="transmembrane region" description="Helical" evidence="9">
    <location>
        <begin position="656"/>
        <end position="676"/>
    </location>
</feature>
<dbReference type="EMBL" id="CATQJA010002657">
    <property type="protein sequence ID" value="CAJ0579528.1"/>
    <property type="molecule type" value="Genomic_DNA"/>
</dbReference>
<dbReference type="Pfam" id="PF01496">
    <property type="entry name" value="V_ATPase_I"/>
    <property type="match status" value="1"/>
</dbReference>
<comment type="function">
    <text evidence="9">Essential component of the vacuolar proton pump (V-ATPase), a multimeric enzyme that catalyzes the translocation of protons across the membranes. Required for assembly and activity of the V-ATPase.</text>
</comment>
<keyword evidence="4 9" id="KW-0812">Transmembrane</keyword>
<feature type="transmembrane region" description="Helical" evidence="9">
    <location>
        <begin position="444"/>
        <end position="462"/>
    </location>
</feature>
<dbReference type="GO" id="GO:0046961">
    <property type="term" value="F:proton-transporting ATPase activity, rotational mechanism"/>
    <property type="evidence" value="ECO:0007669"/>
    <property type="project" value="InterPro"/>
</dbReference>